<feature type="coiled-coil region" evidence="3">
    <location>
        <begin position="91"/>
        <end position="125"/>
    </location>
</feature>
<evidence type="ECO:0000256" key="1">
    <source>
        <dbReference type="ARBA" id="ARBA00023117"/>
    </source>
</evidence>
<feature type="region of interest" description="Disordered" evidence="4">
    <location>
        <begin position="395"/>
        <end position="474"/>
    </location>
</feature>
<organism evidence="6">
    <name type="scientific">Anthurium amnicola</name>
    <dbReference type="NCBI Taxonomy" id="1678845"/>
    <lineage>
        <taxon>Eukaryota</taxon>
        <taxon>Viridiplantae</taxon>
        <taxon>Streptophyta</taxon>
        <taxon>Embryophyta</taxon>
        <taxon>Tracheophyta</taxon>
        <taxon>Spermatophyta</taxon>
        <taxon>Magnoliopsida</taxon>
        <taxon>Liliopsida</taxon>
        <taxon>Araceae</taxon>
        <taxon>Pothoideae</taxon>
        <taxon>Potheae</taxon>
        <taxon>Anthurium</taxon>
    </lineage>
</organism>
<dbReference type="InterPro" id="IPR001487">
    <property type="entry name" value="Bromodomain"/>
</dbReference>
<evidence type="ECO:0000313" key="6">
    <source>
        <dbReference type="EMBL" id="JAT50411.1"/>
    </source>
</evidence>
<feature type="compositionally biased region" description="Basic and acidic residues" evidence="4">
    <location>
        <begin position="397"/>
        <end position="408"/>
    </location>
</feature>
<feature type="region of interest" description="Disordered" evidence="4">
    <location>
        <begin position="255"/>
        <end position="275"/>
    </location>
</feature>
<feature type="compositionally biased region" description="Basic and acidic residues" evidence="4">
    <location>
        <begin position="454"/>
        <end position="466"/>
    </location>
</feature>
<dbReference type="AlphaFoldDB" id="A0A1D1Y6Y6"/>
<sequence>LSLSLGFFVEGGTTMEGEMSGESPAREEGRPWGTWEELVLGGAVLRHGAADWVPVAAELRLRFAYPFTPQECEEKYAQVQERFSGSDAWFEELRRRRVQELRRELEKSEDSIGSLELKLESLKAERQSDQSTGYNSGHTESPYPNENAEDTEFSSKEHSNDRSSAGSFIEETKGVWSSEPQIACTISPQGKEINVEVSKDSAWNVFINGGDAVVVPGNLRKKRGTRKRRFHNDVKEGSIGVSSSGCSVDVNREESRGFSYQSTGPGKQRVSSEDSGCRSIDRQQDLRGILDAIMKHKAVSLFSRQLENQKKARYRKMIRRHVDFQIINSSISDGSISSLREVFRDLLLLSNNALIFYPKHSPEYKSAVILRELVTKRIWEDRGLRRGNNVVVNGDSKTVEPEAEEHCSHKTAGRELSSGKVTAKKGDSSKKALGAGIAPTSQPKKKVGRPAKIAYRDDRSPKESHVKGRKKVKR</sequence>
<feature type="region of interest" description="Disordered" evidence="4">
    <location>
        <begin position="125"/>
        <end position="167"/>
    </location>
</feature>
<feature type="non-terminal residue" evidence="6">
    <location>
        <position position="1"/>
    </location>
</feature>
<feature type="domain" description="Bromo" evidence="5">
    <location>
        <begin position="294"/>
        <end position="364"/>
    </location>
</feature>
<dbReference type="SUPFAM" id="SSF47370">
    <property type="entry name" value="Bromodomain"/>
    <property type="match status" value="1"/>
</dbReference>
<dbReference type="PANTHER" id="PTHR37888:SF4">
    <property type="entry name" value="OS07G0565300 PROTEIN"/>
    <property type="match status" value="1"/>
</dbReference>
<dbReference type="PANTHER" id="PTHR37888">
    <property type="entry name" value="DNA-BINDING BROMODOMAIN-CONTAINING PROTEIN"/>
    <property type="match status" value="1"/>
</dbReference>
<reference evidence="6" key="1">
    <citation type="submission" date="2015-07" db="EMBL/GenBank/DDBJ databases">
        <title>Transcriptome Assembly of Anthurium amnicola.</title>
        <authorList>
            <person name="Suzuki J."/>
        </authorList>
    </citation>
    <scope>NUCLEOTIDE SEQUENCE</scope>
</reference>
<feature type="compositionally biased region" description="Polar residues" evidence="4">
    <location>
        <begin position="129"/>
        <end position="144"/>
    </location>
</feature>
<protein>
    <submittedName>
        <fullName evidence="6">Bromodomain-containing protein 8</fullName>
    </submittedName>
</protein>
<dbReference type="CDD" id="cd04369">
    <property type="entry name" value="Bromodomain"/>
    <property type="match status" value="1"/>
</dbReference>
<name>A0A1D1Y6Y6_9ARAE</name>
<keyword evidence="3" id="KW-0175">Coiled coil</keyword>
<dbReference type="SMART" id="SM00297">
    <property type="entry name" value="BROMO"/>
    <property type="match status" value="1"/>
</dbReference>
<evidence type="ECO:0000259" key="5">
    <source>
        <dbReference type="PROSITE" id="PS50014"/>
    </source>
</evidence>
<dbReference type="InterPro" id="IPR036427">
    <property type="entry name" value="Bromodomain-like_sf"/>
</dbReference>
<dbReference type="Pfam" id="PF00439">
    <property type="entry name" value="Bromodomain"/>
    <property type="match status" value="1"/>
</dbReference>
<dbReference type="PROSITE" id="PS50014">
    <property type="entry name" value="BROMODOMAIN_2"/>
    <property type="match status" value="1"/>
</dbReference>
<evidence type="ECO:0000256" key="3">
    <source>
        <dbReference type="SAM" id="Coils"/>
    </source>
</evidence>
<keyword evidence="1 2" id="KW-0103">Bromodomain</keyword>
<proteinExistence type="predicted"/>
<gene>
    <name evidence="6" type="primary">BRD8_4</name>
    <name evidence="6" type="ORF">g.52132</name>
</gene>
<accession>A0A1D1Y6Y6</accession>
<evidence type="ECO:0000256" key="2">
    <source>
        <dbReference type="PROSITE-ProRule" id="PRU00035"/>
    </source>
</evidence>
<dbReference type="Gene3D" id="1.20.920.10">
    <property type="entry name" value="Bromodomain-like"/>
    <property type="match status" value="1"/>
</dbReference>
<dbReference type="EMBL" id="GDJX01017525">
    <property type="protein sequence ID" value="JAT50411.1"/>
    <property type="molecule type" value="Transcribed_RNA"/>
</dbReference>
<evidence type="ECO:0000256" key="4">
    <source>
        <dbReference type="SAM" id="MobiDB-lite"/>
    </source>
</evidence>